<dbReference type="AlphaFoldDB" id="A0A4P9WBH1"/>
<keyword evidence="2" id="KW-1185">Reference proteome</keyword>
<dbReference type="EMBL" id="KZ997277">
    <property type="protein sequence ID" value="RKO87636.1"/>
    <property type="molecule type" value="Genomic_DNA"/>
</dbReference>
<sequence>MTFVVNVHRELCTLSKAGGIPITTGQILNCANIAAIKATEITEIIKAALAAVSGGNEGGAKEIEKKKSR</sequence>
<gene>
    <name evidence="1" type="ORF">BDK51DRAFT_51509</name>
</gene>
<proteinExistence type="predicted"/>
<dbReference type="InterPro" id="IPR027408">
    <property type="entry name" value="PNPase/RNase_PH_dom_sf"/>
</dbReference>
<dbReference type="OrthoDB" id="10264038at2759"/>
<name>A0A4P9WBH1_9FUNG</name>
<organism evidence="1 2">
    <name type="scientific">Blyttiomyces helicus</name>
    <dbReference type="NCBI Taxonomy" id="388810"/>
    <lineage>
        <taxon>Eukaryota</taxon>
        <taxon>Fungi</taxon>
        <taxon>Fungi incertae sedis</taxon>
        <taxon>Chytridiomycota</taxon>
        <taxon>Chytridiomycota incertae sedis</taxon>
        <taxon>Chytridiomycetes</taxon>
        <taxon>Chytridiomycetes incertae sedis</taxon>
        <taxon>Blyttiomyces</taxon>
    </lineage>
</organism>
<dbReference type="Proteomes" id="UP000269721">
    <property type="component" value="Unassembled WGS sequence"/>
</dbReference>
<protein>
    <submittedName>
        <fullName evidence="1">Uncharacterized protein</fullName>
    </submittedName>
</protein>
<dbReference type="InterPro" id="IPR036345">
    <property type="entry name" value="ExoRNase_PH_dom2_sf"/>
</dbReference>
<evidence type="ECO:0000313" key="2">
    <source>
        <dbReference type="Proteomes" id="UP000269721"/>
    </source>
</evidence>
<evidence type="ECO:0000313" key="1">
    <source>
        <dbReference type="EMBL" id="RKO87636.1"/>
    </source>
</evidence>
<dbReference type="Gene3D" id="3.30.230.70">
    <property type="entry name" value="GHMP Kinase, N-terminal domain"/>
    <property type="match status" value="1"/>
</dbReference>
<accession>A0A4P9WBH1</accession>
<dbReference type="SUPFAM" id="SSF55666">
    <property type="entry name" value="Ribonuclease PH domain 2-like"/>
    <property type="match status" value="1"/>
</dbReference>
<reference evidence="2" key="1">
    <citation type="journal article" date="2018" name="Nat. Microbiol.">
        <title>Leveraging single-cell genomics to expand the fungal tree of life.</title>
        <authorList>
            <person name="Ahrendt S.R."/>
            <person name="Quandt C.A."/>
            <person name="Ciobanu D."/>
            <person name="Clum A."/>
            <person name="Salamov A."/>
            <person name="Andreopoulos B."/>
            <person name="Cheng J.F."/>
            <person name="Woyke T."/>
            <person name="Pelin A."/>
            <person name="Henrissat B."/>
            <person name="Reynolds N.K."/>
            <person name="Benny G.L."/>
            <person name="Smith M.E."/>
            <person name="James T.Y."/>
            <person name="Grigoriev I.V."/>
        </authorList>
    </citation>
    <scope>NUCLEOTIDE SEQUENCE [LARGE SCALE GENOMIC DNA]</scope>
</reference>